<evidence type="ECO:0000313" key="5">
    <source>
        <dbReference type="EMBL" id="KAK4096799.1"/>
    </source>
</evidence>
<reference evidence="5" key="2">
    <citation type="submission" date="2023-05" db="EMBL/GenBank/DDBJ databases">
        <authorList>
            <consortium name="Lawrence Berkeley National Laboratory"/>
            <person name="Steindorff A."/>
            <person name="Hensen N."/>
            <person name="Bonometti L."/>
            <person name="Westerberg I."/>
            <person name="Brannstrom I.O."/>
            <person name="Guillou S."/>
            <person name="Cros-Aarteil S."/>
            <person name="Calhoun S."/>
            <person name="Haridas S."/>
            <person name="Kuo A."/>
            <person name="Mondo S."/>
            <person name="Pangilinan J."/>
            <person name="Riley R."/>
            <person name="Labutti K."/>
            <person name="Andreopoulos B."/>
            <person name="Lipzen A."/>
            <person name="Chen C."/>
            <person name="Yanf M."/>
            <person name="Daum C."/>
            <person name="Ng V."/>
            <person name="Clum A."/>
            <person name="Ohm R."/>
            <person name="Martin F."/>
            <person name="Silar P."/>
            <person name="Natvig D."/>
            <person name="Lalanne C."/>
            <person name="Gautier V."/>
            <person name="Ament-Velasquez S.L."/>
            <person name="Kruys A."/>
            <person name="Hutchinson M.I."/>
            <person name="Powell A.J."/>
            <person name="Barry K."/>
            <person name="Miller A.N."/>
            <person name="Grigoriev I.V."/>
            <person name="Debuchy R."/>
            <person name="Gladieux P."/>
            <person name="Thoren M.H."/>
            <person name="Johannesson H."/>
        </authorList>
    </citation>
    <scope>NUCLEOTIDE SEQUENCE</scope>
    <source>
        <strain evidence="5">CBS 757.83</strain>
    </source>
</reference>
<dbReference type="AlphaFoldDB" id="A0AAN6PUC4"/>
<evidence type="ECO:0000256" key="2">
    <source>
        <dbReference type="SAM" id="SignalP"/>
    </source>
</evidence>
<dbReference type="InterPro" id="IPR051478">
    <property type="entry name" value="Beta-lactamase-like_AB/R"/>
</dbReference>
<proteinExistence type="inferred from homology"/>
<comment type="caution">
    <text evidence="5">The sequence shown here is derived from an EMBL/GenBank/DDBJ whole genome shotgun (WGS) entry which is preliminary data.</text>
</comment>
<dbReference type="InterPro" id="IPR058664">
    <property type="entry name" value="ARB_00930-like_C"/>
</dbReference>
<dbReference type="Pfam" id="PF26335">
    <property type="entry name" value="ARB_00930_C"/>
    <property type="match status" value="1"/>
</dbReference>
<comment type="similarity">
    <text evidence="1">Belongs to the beta-lactamase family.</text>
</comment>
<dbReference type="PANTHER" id="PTHR22935:SF95">
    <property type="entry name" value="BETA-LACTAMASE-LIKE 1-RELATED"/>
    <property type="match status" value="1"/>
</dbReference>
<keyword evidence="6" id="KW-1185">Reference proteome</keyword>
<evidence type="ECO:0000259" key="3">
    <source>
        <dbReference type="Pfam" id="PF00144"/>
    </source>
</evidence>
<dbReference type="Gene3D" id="3.40.710.10">
    <property type="entry name" value="DD-peptidase/beta-lactamase superfamily"/>
    <property type="match status" value="1"/>
</dbReference>
<organism evidence="5 6">
    <name type="scientific">Parathielavia hyrcaniae</name>
    <dbReference type="NCBI Taxonomy" id="113614"/>
    <lineage>
        <taxon>Eukaryota</taxon>
        <taxon>Fungi</taxon>
        <taxon>Dikarya</taxon>
        <taxon>Ascomycota</taxon>
        <taxon>Pezizomycotina</taxon>
        <taxon>Sordariomycetes</taxon>
        <taxon>Sordariomycetidae</taxon>
        <taxon>Sordariales</taxon>
        <taxon>Chaetomiaceae</taxon>
        <taxon>Parathielavia</taxon>
    </lineage>
</organism>
<keyword evidence="2" id="KW-0732">Signal</keyword>
<accession>A0AAN6PUC4</accession>
<dbReference type="EMBL" id="MU863695">
    <property type="protein sequence ID" value="KAK4096799.1"/>
    <property type="molecule type" value="Genomic_DNA"/>
</dbReference>
<name>A0AAN6PUC4_9PEZI</name>
<dbReference type="PANTHER" id="PTHR22935">
    <property type="entry name" value="PENICILLIN-BINDING PROTEIN"/>
    <property type="match status" value="1"/>
</dbReference>
<evidence type="ECO:0000259" key="4">
    <source>
        <dbReference type="Pfam" id="PF26335"/>
    </source>
</evidence>
<dbReference type="Pfam" id="PF00144">
    <property type="entry name" value="Beta-lactamase"/>
    <property type="match status" value="1"/>
</dbReference>
<feature type="domain" description="Beta-lactamase-related" evidence="3">
    <location>
        <begin position="97"/>
        <end position="370"/>
    </location>
</feature>
<protein>
    <submittedName>
        <fullName evidence="5">Beta-lactamase/transpeptidase-like protein</fullName>
    </submittedName>
</protein>
<sequence>MILFSAVILVAALPLTACGSFDCRPPGPIVPRPTNLASNPTFLSAASDLTRVLESAVTGDIEAGWPVENTSFSVGFITRDQEDKKIPAWEFHFLAPNNVRGTKNITRNSQYLVSSITKVVPDYIILSSGVPLDDPVTKYLPSWPLTQLGSNGFSEVYSLKPYFEGLGFPQVHDDDYLPCGVVDLNAPCTTAELLHGISELHPVAKPGCRPVYSNLAFFLFAHPLEVATGKNYTTLLRELVTEPLGISDTKESPGDDSEAVVPPIEISGGVEMDTCSGSGLVSTLSDLTVFFHSILNRSTMPTETANSPYDFAGMPWEIYREYNLTPNHPHKVDMYGKGGGAPGYRSQATVIDDYRVAIVLLTAGSPKAANFIHKAVLKTPIPVVDEIARDQAAAVYPGTYVNPGESESADGIEVTIAQDRDLLFLQRLDRNGRDMLASYRELFAANIGVTIGVLPTVARLYPTGIAASSVLTLEDRDRGNGAVVREEWRIDWEFVENSETALPGTELGRNHCWNWLTGDWVYHASESMDRIIFVKDVLKGEVLGVKIPVLRSGLLERGPVECRRWTHQ</sequence>
<dbReference type="InterPro" id="IPR012338">
    <property type="entry name" value="Beta-lactam/transpept-like"/>
</dbReference>
<dbReference type="SUPFAM" id="SSF56601">
    <property type="entry name" value="beta-lactamase/transpeptidase-like"/>
    <property type="match status" value="1"/>
</dbReference>
<dbReference type="Proteomes" id="UP001305647">
    <property type="component" value="Unassembled WGS sequence"/>
</dbReference>
<reference evidence="5" key="1">
    <citation type="journal article" date="2023" name="Mol. Phylogenet. Evol.">
        <title>Genome-scale phylogeny and comparative genomics of the fungal order Sordariales.</title>
        <authorList>
            <person name="Hensen N."/>
            <person name="Bonometti L."/>
            <person name="Westerberg I."/>
            <person name="Brannstrom I.O."/>
            <person name="Guillou S."/>
            <person name="Cros-Aarteil S."/>
            <person name="Calhoun S."/>
            <person name="Haridas S."/>
            <person name="Kuo A."/>
            <person name="Mondo S."/>
            <person name="Pangilinan J."/>
            <person name="Riley R."/>
            <person name="LaButti K."/>
            <person name="Andreopoulos B."/>
            <person name="Lipzen A."/>
            <person name="Chen C."/>
            <person name="Yan M."/>
            <person name="Daum C."/>
            <person name="Ng V."/>
            <person name="Clum A."/>
            <person name="Steindorff A."/>
            <person name="Ohm R.A."/>
            <person name="Martin F."/>
            <person name="Silar P."/>
            <person name="Natvig D.O."/>
            <person name="Lalanne C."/>
            <person name="Gautier V."/>
            <person name="Ament-Velasquez S.L."/>
            <person name="Kruys A."/>
            <person name="Hutchinson M.I."/>
            <person name="Powell A.J."/>
            <person name="Barry K."/>
            <person name="Miller A.N."/>
            <person name="Grigoriev I.V."/>
            <person name="Debuchy R."/>
            <person name="Gladieux P."/>
            <person name="Hiltunen Thoren M."/>
            <person name="Johannesson H."/>
        </authorList>
    </citation>
    <scope>NUCLEOTIDE SEQUENCE</scope>
    <source>
        <strain evidence="5">CBS 757.83</strain>
    </source>
</reference>
<feature type="domain" description="Beta-lactamase-like ARB-00930-like C-terminal" evidence="4">
    <location>
        <begin position="388"/>
        <end position="555"/>
    </location>
</feature>
<feature type="chain" id="PRO_5042817838" evidence="2">
    <location>
        <begin position="19"/>
        <end position="568"/>
    </location>
</feature>
<gene>
    <name evidence="5" type="ORF">N658DRAFT_569662</name>
</gene>
<evidence type="ECO:0000256" key="1">
    <source>
        <dbReference type="ARBA" id="ARBA00038473"/>
    </source>
</evidence>
<feature type="signal peptide" evidence="2">
    <location>
        <begin position="1"/>
        <end position="18"/>
    </location>
</feature>
<dbReference type="InterPro" id="IPR001466">
    <property type="entry name" value="Beta-lactam-related"/>
</dbReference>
<evidence type="ECO:0000313" key="6">
    <source>
        <dbReference type="Proteomes" id="UP001305647"/>
    </source>
</evidence>